<organism evidence="2 3">
    <name type="scientific">Vanrija pseudolonga</name>
    <dbReference type="NCBI Taxonomy" id="143232"/>
    <lineage>
        <taxon>Eukaryota</taxon>
        <taxon>Fungi</taxon>
        <taxon>Dikarya</taxon>
        <taxon>Basidiomycota</taxon>
        <taxon>Agaricomycotina</taxon>
        <taxon>Tremellomycetes</taxon>
        <taxon>Trichosporonales</taxon>
        <taxon>Trichosporonaceae</taxon>
        <taxon>Vanrija</taxon>
    </lineage>
</organism>
<feature type="region of interest" description="Disordered" evidence="1">
    <location>
        <begin position="607"/>
        <end position="645"/>
    </location>
</feature>
<dbReference type="PANTHER" id="PTHR38696:SF1">
    <property type="entry name" value="MEDIATOR OF RNA POLYMERASE II TRANSCRIPTION SUBUNIT 13"/>
    <property type="match status" value="1"/>
</dbReference>
<feature type="compositionally biased region" description="Low complexity" evidence="1">
    <location>
        <begin position="632"/>
        <end position="645"/>
    </location>
</feature>
<dbReference type="PANTHER" id="PTHR38696">
    <property type="entry name" value="MEDIATOR OF RNA POLYMERASE II TRANSCRIPTION SUBUNIT 13"/>
    <property type="match status" value="1"/>
</dbReference>
<name>A0AAF0Y7D3_9TREE</name>
<dbReference type="Proteomes" id="UP000827549">
    <property type="component" value="Chromosome 2"/>
</dbReference>
<gene>
    <name evidence="2" type="ORF">LOC62_02G002779</name>
</gene>
<evidence type="ECO:0000313" key="3">
    <source>
        <dbReference type="Proteomes" id="UP000827549"/>
    </source>
</evidence>
<dbReference type="GeneID" id="87806026"/>
<keyword evidence="3" id="KW-1185">Reference proteome</keyword>
<evidence type="ECO:0000313" key="2">
    <source>
        <dbReference type="EMBL" id="WOO79251.1"/>
    </source>
</evidence>
<sequence>MPTWFKFSSPRSSPQAPPKPIATETDTDSVEVLHENGVDVNDHDTEPETVNSAVQRLVPRQFKESRFESLHITPSERNLYLAAVERLNGETPSLPLFADQAPELPELSLGRTSIPPIDVTYPESTVFDGTQPLTANEWRLSESHYSKRHGLLAISGPSTIRLHAFPAATLLEVDEALAKWTPGVAARSDSTENLRRHKDDSAPVAAWKAELKNHPWKQKSSGELESIRLLLSIFTALGKHGWSLVGDVRASSGKLDTHNFVFAYCPTSTTIPPLFFAVTFPQPDRISLVSPPPRFSKELVDAVRNAILHGTPSAPPGIDTPKLKEEGWHEPGVYKFWISDHSGAKRDFVSRFGRTRLVKLAPRLQAPVVISIIDSLMELHFDFVGSVPLLPQTHGRDILVFSSLPFSGLSARDAFVAPEPILDESSSSVLLDTGSLRESIAHITASWHAHLHDDVDRSRTFPPSRNGKRAPRPTVRTRTDSGQTVKQVHRQSAPSPSSAHTASSGQHTARARSPLVDEPRSSPLNEEPPRSSPLREESRESPNPDDHKPVPEVPASTVSLPLGLGPPPAIILPPTAKRVATPVTITVAPNAIASVNGSVGYLTSADGESVRESDVDSRASRASTVGSTRPPGVGSVRTRVSVVEA</sequence>
<feature type="region of interest" description="Disordered" evidence="1">
    <location>
        <begin position="1"/>
        <end position="27"/>
    </location>
</feature>
<dbReference type="AlphaFoldDB" id="A0AAF0Y7D3"/>
<reference evidence="2" key="1">
    <citation type="submission" date="2023-10" db="EMBL/GenBank/DDBJ databases">
        <authorList>
            <person name="Noh H."/>
        </authorList>
    </citation>
    <scope>NUCLEOTIDE SEQUENCE</scope>
    <source>
        <strain evidence="2">DUCC4014</strain>
    </source>
</reference>
<dbReference type="RefSeq" id="XP_062625283.1">
    <property type="nucleotide sequence ID" value="XM_062769299.1"/>
</dbReference>
<evidence type="ECO:0000256" key="1">
    <source>
        <dbReference type="SAM" id="MobiDB-lite"/>
    </source>
</evidence>
<feature type="compositionally biased region" description="Basic and acidic residues" evidence="1">
    <location>
        <begin position="527"/>
        <end position="550"/>
    </location>
</feature>
<feature type="compositionally biased region" description="Basic and acidic residues" evidence="1">
    <location>
        <begin position="608"/>
        <end position="619"/>
    </location>
</feature>
<feature type="region of interest" description="Disordered" evidence="1">
    <location>
        <begin position="455"/>
        <end position="564"/>
    </location>
</feature>
<dbReference type="EMBL" id="CP086715">
    <property type="protein sequence ID" value="WOO79251.1"/>
    <property type="molecule type" value="Genomic_DNA"/>
</dbReference>
<accession>A0AAF0Y7D3</accession>
<protein>
    <submittedName>
        <fullName evidence="2">Uncharacterized protein</fullName>
    </submittedName>
</protein>
<feature type="compositionally biased region" description="Low complexity" evidence="1">
    <location>
        <begin position="492"/>
        <end position="504"/>
    </location>
</feature>
<proteinExistence type="predicted"/>